<dbReference type="GO" id="GO:0007165">
    <property type="term" value="P:signal transduction"/>
    <property type="evidence" value="ECO:0007669"/>
    <property type="project" value="UniProtKB-KW"/>
</dbReference>
<evidence type="ECO:0000313" key="11">
    <source>
        <dbReference type="EMBL" id="OCS93197.1"/>
    </source>
</evidence>
<dbReference type="InterPro" id="IPR004089">
    <property type="entry name" value="MCPsignal_dom"/>
</dbReference>
<dbReference type="InterPro" id="IPR003660">
    <property type="entry name" value="HAMP_dom"/>
</dbReference>
<dbReference type="PROSITE" id="PS50111">
    <property type="entry name" value="CHEMOTAXIS_TRANSDUC_2"/>
    <property type="match status" value="1"/>
</dbReference>
<keyword evidence="8" id="KW-0812">Transmembrane</keyword>
<dbReference type="PRINTS" id="PR00260">
    <property type="entry name" value="CHEMTRNSDUCR"/>
</dbReference>
<comment type="similarity">
    <text evidence="5">Belongs to the methyl-accepting chemotaxis (MCP) protein family.</text>
</comment>
<evidence type="ECO:0000256" key="3">
    <source>
        <dbReference type="ARBA" id="ARBA00023136"/>
    </source>
</evidence>
<accession>A0A1C0Z169</accession>
<dbReference type="GO" id="GO:0004888">
    <property type="term" value="F:transmembrane signaling receptor activity"/>
    <property type="evidence" value="ECO:0007669"/>
    <property type="project" value="InterPro"/>
</dbReference>
<evidence type="ECO:0008006" key="13">
    <source>
        <dbReference type="Google" id="ProtNLM"/>
    </source>
</evidence>
<comment type="subcellular location">
    <subcellularLocation>
        <location evidence="1">Cell membrane</location>
    </subcellularLocation>
</comment>
<protein>
    <recommendedName>
        <fullName evidence="13">Chemotaxis protein</fullName>
    </recommendedName>
</protein>
<evidence type="ECO:0000313" key="12">
    <source>
        <dbReference type="Proteomes" id="UP000093482"/>
    </source>
</evidence>
<dbReference type="InterPro" id="IPR004090">
    <property type="entry name" value="Chemotax_Me-accpt_rcpt"/>
</dbReference>
<dbReference type="GO" id="GO:0005886">
    <property type="term" value="C:plasma membrane"/>
    <property type="evidence" value="ECO:0007669"/>
    <property type="project" value="UniProtKB-SubCell"/>
</dbReference>
<dbReference type="Pfam" id="PF00015">
    <property type="entry name" value="MCPsignal"/>
    <property type="match status" value="1"/>
</dbReference>
<keyword evidence="7" id="KW-0175">Coiled coil</keyword>
<evidence type="ECO:0000256" key="1">
    <source>
        <dbReference type="ARBA" id="ARBA00004236"/>
    </source>
</evidence>
<gene>
    <name evidence="11" type="ORF">A6K76_05675</name>
</gene>
<organism evidence="11 12">
    <name type="scientific">Caryophanon latum</name>
    <dbReference type="NCBI Taxonomy" id="33977"/>
    <lineage>
        <taxon>Bacteria</taxon>
        <taxon>Bacillati</taxon>
        <taxon>Bacillota</taxon>
        <taxon>Bacilli</taxon>
        <taxon>Bacillales</taxon>
        <taxon>Caryophanaceae</taxon>
        <taxon>Caryophanon</taxon>
    </lineage>
</organism>
<evidence type="ECO:0000256" key="6">
    <source>
        <dbReference type="PROSITE-ProRule" id="PRU00284"/>
    </source>
</evidence>
<evidence type="ECO:0000256" key="2">
    <source>
        <dbReference type="ARBA" id="ARBA00022475"/>
    </source>
</evidence>
<keyword evidence="12" id="KW-1185">Reference proteome</keyword>
<proteinExistence type="inferred from homology"/>
<dbReference type="CDD" id="cd06225">
    <property type="entry name" value="HAMP"/>
    <property type="match status" value="1"/>
</dbReference>
<dbReference type="Pfam" id="PF00672">
    <property type="entry name" value="HAMP"/>
    <property type="match status" value="1"/>
</dbReference>
<evidence type="ECO:0000256" key="4">
    <source>
        <dbReference type="ARBA" id="ARBA00023224"/>
    </source>
</evidence>
<dbReference type="SMART" id="SM00304">
    <property type="entry name" value="HAMP"/>
    <property type="match status" value="1"/>
</dbReference>
<dbReference type="CDD" id="cd11386">
    <property type="entry name" value="MCP_signal"/>
    <property type="match status" value="1"/>
</dbReference>
<dbReference type="Proteomes" id="UP000093482">
    <property type="component" value="Unassembled WGS sequence"/>
</dbReference>
<dbReference type="SMART" id="SM00283">
    <property type="entry name" value="MA"/>
    <property type="match status" value="1"/>
</dbReference>
<dbReference type="RefSeq" id="WP_066461852.1">
    <property type="nucleotide sequence ID" value="NZ_MATO01000011.1"/>
</dbReference>
<feature type="transmembrane region" description="Helical" evidence="8">
    <location>
        <begin position="180"/>
        <end position="200"/>
    </location>
</feature>
<name>A0A1C0Z169_9BACL</name>
<dbReference type="PANTHER" id="PTHR32089:SF112">
    <property type="entry name" value="LYSOZYME-LIKE PROTEIN-RELATED"/>
    <property type="match status" value="1"/>
</dbReference>
<comment type="caution">
    <text evidence="11">The sequence shown here is derived from an EMBL/GenBank/DDBJ whole genome shotgun (WGS) entry which is preliminary data.</text>
</comment>
<dbReference type="PANTHER" id="PTHR32089">
    <property type="entry name" value="METHYL-ACCEPTING CHEMOTAXIS PROTEIN MCPB"/>
    <property type="match status" value="1"/>
</dbReference>
<evidence type="ECO:0000256" key="7">
    <source>
        <dbReference type="SAM" id="Coils"/>
    </source>
</evidence>
<evidence type="ECO:0000259" key="10">
    <source>
        <dbReference type="PROSITE" id="PS50885"/>
    </source>
</evidence>
<evidence type="ECO:0000259" key="9">
    <source>
        <dbReference type="PROSITE" id="PS50111"/>
    </source>
</evidence>
<evidence type="ECO:0000256" key="5">
    <source>
        <dbReference type="ARBA" id="ARBA00029447"/>
    </source>
</evidence>
<feature type="domain" description="Methyl-accepting transducer" evidence="9">
    <location>
        <begin position="246"/>
        <end position="510"/>
    </location>
</feature>
<keyword evidence="3 8" id="KW-0472">Membrane</keyword>
<keyword evidence="8" id="KW-1133">Transmembrane helix</keyword>
<dbReference type="SUPFAM" id="SSF58104">
    <property type="entry name" value="Methyl-accepting chemotaxis protein (MCP) signaling domain"/>
    <property type="match status" value="2"/>
</dbReference>
<evidence type="ECO:0000256" key="8">
    <source>
        <dbReference type="SAM" id="Phobius"/>
    </source>
</evidence>
<reference evidence="11 12" key="1">
    <citation type="submission" date="2016-07" db="EMBL/GenBank/DDBJ databases">
        <title>Caryophanon latum genome sequencing.</title>
        <authorList>
            <person name="Verma A."/>
            <person name="Pal Y."/>
            <person name="Krishnamurthi S."/>
        </authorList>
    </citation>
    <scope>NUCLEOTIDE SEQUENCE [LARGE SCALE GENOMIC DNA]</scope>
    <source>
        <strain evidence="11 12">DSM 14151</strain>
    </source>
</reference>
<dbReference type="Gene3D" id="6.10.340.10">
    <property type="match status" value="1"/>
</dbReference>
<dbReference type="Gene3D" id="1.10.287.950">
    <property type="entry name" value="Methyl-accepting chemotaxis protein"/>
    <property type="match status" value="1"/>
</dbReference>
<dbReference type="AlphaFoldDB" id="A0A1C0Z169"/>
<dbReference type="Pfam" id="PF12729">
    <property type="entry name" value="4HB_MCP_1"/>
    <property type="match status" value="1"/>
</dbReference>
<dbReference type="InterPro" id="IPR024478">
    <property type="entry name" value="HlyB_4HB_MCP"/>
</dbReference>
<dbReference type="PROSITE" id="PS50885">
    <property type="entry name" value="HAMP"/>
    <property type="match status" value="1"/>
</dbReference>
<sequence length="560" mass="61042">MKIGTKLSAAFYLIIAVIILTTILNFGNLQRIEEVQTQAFDHRVERILLAEEIRYDIAQQGLFLRAYFLERTDENLKQLEVFATQLHENIETYRATSSAQSMESVEQLERFNEQFNVALRKAITAIEAGNNEEALNYINDPLDEANAALSQIADEIKEGQQIGLQMAKESNEQALGSSKWSLLLALFVSLIITICLIVLIKRTVTQPLQILYKSAKHIVEGDVSQPDIQLKQKDEIGDLANVFNSMKANLNQLLQSVQQNSEQLSAAAEQLAASIEEVSASTEEMTSQMSVTAKTAQIAEHAALDSTYVMDEAANGVKNITDASQSLHVASRNAGTIAINGSTIITKAQQQMITIEQSTTLVNELVRKLTKQTEEIETMADTINAITDQTNLLALNASIEAARAGENGKGFAVVADEVRKLAEQSKISATAISELTSEIHKETHDVVNAVDGAIFSVQEGVAIIGEAGTSFTDITNAVDHMTNQIENVSATVEQLHVQTQKVSSSVHHLSQSAATTASNMKNVAVSMEEQGDAMQQVNGVATLLATSATDLQRELNHFKV</sequence>
<keyword evidence="2" id="KW-1003">Cell membrane</keyword>
<feature type="transmembrane region" description="Helical" evidence="8">
    <location>
        <begin position="7"/>
        <end position="27"/>
    </location>
</feature>
<dbReference type="EMBL" id="MATO01000011">
    <property type="protein sequence ID" value="OCS93197.1"/>
    <property type="molecule type" value="Genomic_DNA"/>
</dbReference>
<feature type="domain" description="HAMP" evidence="10">
    <location>
        <begin position="202"/>
        <end position="255"/>
    </location>
</feature>
<feature type="coiled-coil region" evidence="7">
    <location>
        <begin position="247"/>
        <end position="274"/>
    </location>
</feature>
<dbReference type="GO" id="GO:0006935">
    <property type="term" value="P:chemotaxis"/>
    <property type="evidence" value="ECO:0007669"/>
    <property type="project" value="InterPro"/>
</dbReference>
<keyword evidence="4 6" id="KW-0807">Transducer</keyword>